<organism evidence="1 2">
    <name type="scientific">Brevibacillus laterosporus</name>
    <name type="common">Bacillus laterosporus</name>
    <dbReference type="NCBI Taxonomy" id="1465"/>
    <lineage>
        <taxon>Bacteria</taxon>
        <taxon>Bacillati</taxon>
        <taxon>Bacillota</taxon>
        <taxon>Bacilli</taxon>
        <taxon>Bacillales</taxon>
        <taxon>Paenibacillaceae</taxon>
        <taxon>Brevibacillus</taxon>
    </lineage>
</organism>
<proteinExistence type="predicted"/>
<comment type="caution">
    <text evidence="1">The sequence shown here is derived from an EMBL/GenBank/DDBJ whole genome shotgun (WGS) entry which is preliminary data.</text>
</comment>
<sequence length="63" mass="7292">MGIHKDFANEIKERLEQVDFELSHSVIGQVVNKVVKAKEISHIPNYFMVVLANEIKREQKKGK</sequence>
<accession>A0AAP8U2S1</accession>
<dbReference type="Proteomes" id="UP000239759">
    <property type="component" value="Unassembled WGS sequence"/>
</dbReference>
<reference evidence="1 2" key="1">
    <citation type="submission" date="2018-02" db="EMBL/GenBank/DDBJ databases">
        <title>Comparative analysis of genomes of three Brevibacillus laterosporus strains producers of potent antimicrobials isolated from silage.</title>
        <authorList>
            <person name="Kojic M."/>
            <person name="Miljkovic M."/>
            <person name="Studholme D."/>
            <person name="Filipic B."/>
        </authorList>
    </citation>
    <scope>NUCLEOTIDE SEQUENCE [LARGE SCALE GENOMIC DNA]</scope>
    <source>
        <strain evidence="1 2">BGSP11</strain>
    </source>
</reference>
<evidence type="ECO:0000313" key="2">
    <source>
        <dbReference type="Proteomes" id="UP000239759"/>
    </source>
</evidence>
<protein>
    <submittedName>
        <fullName evidence="1">Uncharacterized protein</fullName>
    </submittedName>
</protein>
<evidence type="ECO:0000313" key="1">
    <source>
        <dbReference type="EMBL" id="PPA90103.1"/>
    </source>
</evidence>
<gene>
    <name evidence="1" type="ORF">C4A77_25550</name>
</gene>
<dbReference type="AlphaFoldDB" id="A0AAP8U2S1"/>
<name>A0AAP8U2S1_BRELA</name>
<dbReference type="RefSeq" id="WP_104033818.1">
    <property type="nucleotide sequence ID" value="NZ_PRKQ01000064.1"/>
</dbReference>
<dbReference type="EMBL" id="PRKQ01000064">
    <property type="protein sequence ID" value="PPA90103.1"/>
    <property type="molecule type" value="Genomic_DNA"/>
</dbReference>